<proteinExistence type="predicted"/>
<dbReference type="SMART" id="SM01162">
    <property type="entry name" value="DUF1771"/>
    <property type="match status" value="1"/>
</dbReference>
<evidence type="ECO:0000313" key="3">
    <source>
        <dbReference type="EMBL" id="VEU39039.1"/>
    </source>
</evidence>
<dbReference type="EMBL" id="CAACVS010000201">
    <property type="protein sequence ID" value="VEU39039.1"/>
    <property type="molecule type" value="Genomic_DNA"/>
</dbReference>
<dbReference type="AlphaFoldDB" id="A0A448ZAJ1"/>
<feature type="region of interest" description="Disordered" evidence="1">
    <location>
        <begin position="63"/>
        <end position="82"/>
    </location>
</feature>
<dbReference type="PROSITE" id="PS50828">
    <property type="entry name" value="SMR"/>
    <property type="match status" value="1"/>
</dbReference>
<sequence>MGNCFGLFSAVESHTRPPVAAPPAKRRRKEQPFVTEEVLEIRMLARKYHEKVVECAKNSQEAYQKGDKKKAHTLSEEKKDWQKKQNDANIKAAKLILEPQSWQTSGEIDLHGLFLQEATNATLEFLKYWSKKVWSDAKIVLIITGAGHHSENHKAVIRPHVEQILQEQHLDYKSVHGNGAFEITLKPRQ</sequence>
<keyword evidence="4" id="KW-1185">Reference proteome</keyword>
<feature type="compositionally biased region" description="Basic and acidic residues" evidence="1">
    <location>
        <begin position="73"/>
        <end position="82"/>
    </location>
</feature>
<dbReference type="Pfam" id="PF08590">
    <property type="entry name" value="DUF1771"/>
    <property type="match status" value="1"/>
</dbReference>
<evidence type="ECO:0000259" key="2">
    <source>
        <dbReference type="PROSITE" id="PS50828"/>
    </source>
</evidence>
<dbReference type="PANTHER" id="PTHR47417">
    <property type="entry name" value="SMR DOMAIN-CONTAINING PROTEIN YPL199C"/>
    <property type="match status" value="1"/>
</dbReference>
<evidence type="ECO:0000313" key="4">
    <source>
        <dbReference type="Proteomes" id="UP000291116"/>
    </source>
</evidence>
<dbReference type="PANTHER" id="PTHR47417:SF1">
    <property type="entry name" value="SMR DOMAIN-CONTAINING PROTEIN YPL199C"/>
    <property type="match status" value="1"/>
</dbReference>
<reference evidence="3 4" key="1">
    <citation type="submission" date="2019-01" db="EMBL/GenBank/DDBJ databases">
        <authorList>
            <person name="Ferrante I. M."/>
        </authorList>
    </citation>
    <scope>NUCLEOTIDE SEQUENCE [LARGE SCALE GENOMIC DNA]</scope>
    <source>
        <strain evidence="3 4">B856</strain>
    </source>
</reference>
<dbReference type="Gene3D" id="3.30.1370.110">
    <property type="match status" value="1"/>
</dbReference>
<feature type="domain" description="Smr" evidence="2">
    <location>
        <begin position="108"/>
        <end position="186"/>
    </location>
</feature>
<dbReference type="Proteomes" id="UP000291116">
    <property type="component" value="Unassembled WGS sequence"/>
</dbReference>
<dbReference type="Pfam" id="PF01713">
    <property type="entry name" value="Smr"/>
    <property type="match status" value="1"/>
</dbReference>
<dbReference type="InterPro" id="IPR036063">
    <property type="entry name" value="Smr_dom_sf"/>
</dbReference>
<dbReference type="SUPFAM" id="SSF160443">
    <property type="entry name" value="SMR domain-like"/>
    <property type="match status" value="1"/>
</dbReference>
<organism evidence="3 4">
    <name type="scientific">Pseudo-nitzschia multistriata</name>
    <dbReference type="NCBI Taxonomy" id="183589"/>
    <lineage>
        <taxon>Eukaryota</taxon>
        <taxon>Sar</taxon>
        <taxon>Stramenopiles</taxon>
        <taxon>Ochrophyta</taxon>
        <taxon>Bacillariophyta</taxon>
        <taxon>Bacillariophyceae</taxon>
        <taxon>Bacillariophycidae</taxon>
        <taxon>Bacillariales</taxon>
        <taxon>Bacillariaceae</taxon>
        <taxon>Pseudo-nitzschia</taxon>
    </lineage>
</organism>
<gene>
    <name evidence="3" type="ORF">PSNMU_V1.4_AUG-EV-PASAV3_0058750</name>
</gene>
<accession>A0A448ZAJ1</accession>
<dbReference type="SMART" id="SM00463">
    <property type="entry name" value="SMR"/>
    <property type="match status" value="1"/>
</dbReference>
<dbReference type="InterPro" id="IPR053020">
    <property type="entry name" value="Smr_domain_protein"/>
</dbReference>
<protein>
    <recommendedName>
        <fullName evidence="2">Smr domain-containing protein</fullName>
    </recommendedName>
</protein>
<dbReference type="OrthoDB" id="3231855at2759"/>
<dbReference type="InterPro" id="IPR013899">
    <property type="entry name" value="DUF1771"/>
</dbReference>
<name>A0A448ZAJ1_9STRA</name>
<evidence type="ECO:0000256" key="1">
    <source>
        <dbReference type="SAM" id="MobiDB-lite"/>
    </source>
</evidence>
<dbReference type="InterPro" id="IPR002625">
    <property type="entry name" value="Smr_dom"/>
</dbReference>